<gene>
    <name evidence="3" type="ordered locus">Ppro_0542</name>
</gene>
<dbReference type="InterPro" id="IPR000160">
    <property type="entry name" value="GGDEF_dom"/>
</dbReference>
<dbReference type="FunFam" id="3.30.70.270:FF:000001">
    <property type="entry name" value="Diguanylate cyclase domain protein"/>
    <property type="match status" value="1"/>
</dbReference>
<accession>A1ALF3</accession>
<dbReference type="EMBL" id="CP000482">
    <property type="protein sequence ID" value="ABK98173.1"/>
    <property type="molecule type" value="Genomic_DNA"/>
</dbReference>
<reference evidence="3 4" key="1">
    <citation type="submission" date="2006-10" db="EMBL/GenBank/DDBJ databases">
        <title>Complete sequence of chromosome of Pelobacter propionicus DSM 2379.</title>
        <authorList>
            <consortium name="US DOE Joint Genome Institute"/>
            <person name="Copeland A."/>
            <person name="Lucas S."/>
            <person name="Lapidus A."/>
            <person name="Barry K."/>
            <person name="Detter J.C."/>
            <person name="Glavina del Rio T."/>
            <person name="Hammon N."/>
            <person name="Israni S."/>
            <person name="Dalin E."/>
            <person name="Tice H."/>
            <person name="Pitluck S."/>
            <person name="Saunders E."/>
            <person name="Brettin T."/>
            <person name="Bruce D."/>
            <person name="Han C."/>
            <person name="Tapia R."/>
            <person name="Schmutz J."/>
            <person name="Larimer F."/>
            <person name="Land M."/>
            <person name="Hauser L."/>
            <person name="Kyrpides N."/>
            <person name="Kim E."/>
            <person name="Lovley D."/>
            <person name="Richardson P."/>
        </authorList>
    </citation>
    <scope>NUCLEOTIDE SEQUENCE [LARGE SCALE GENOMIC DNA]</scope>
    <source>
        <strain evidence="4">DSM 2379 / NBRC 103807 / OttBd1</strain>
    </source>
</reference>
<feature type="transmembrane region" description="Helical" evidence="1">
    <location>
        <begin position="65"/>
        <end position="81"/>
    </location>
</feature>
<evidence type="ECO:0000259" key="2">
    <source>
        <dbReference type="PROSITE" id="PS50887"/>
    </source>
</evidence>
<name>A1ALF3_PELPD</name>
<dbReference type="eggNOG" id="COG3706">
    <property type="taxonomic scope" value="Bacteria"/>
</dbReference>
<dbReference type="PANTHER" id="PTHR46663:SF4">
    <property type="entry name" value="DIGUANYLATE CYCLASE DGCT-RELATED"/>
    <property type="match status" value="1"/>
</dbReference>
<keyword evidence="1" id="KW-0472">Membrane</keyword>
<dbReference type="InterPro" id="IPR043128">
    <property type="entry name" value="Rev_trsase/Diguanyl_cyclase"/>
</dbReference>
<dbReference type="NCBIfam" id="TIGR00254">
    <property type="entry name" value="GGDEF"/>
    <property type="match status" value="1"/>
</dbReference>
<dbReference type="STRING" id="338966.Ppro_0542"/>
<dbReference type="HOGENOM" id="CLU_000445_11_1_7"/>
<dbReference type="PANTHER" id="PTHR46663">
    <property type="entry name" value="DIGUANYLATE CYCLASE DGCT-RELATED"/>
    <property type="match status" value="1"/>
</dbReference>
<dbReference type="GO" id="GO:0003824">
    <property type="term" value="F:catalytic activity"/>
    <property type="evidence" value="ECO:0007669"/>
    <property type="project" value="UniProtKB-ARBA"/>
</dbReference>
<evidence type="ECO:0000313" key="3">
    <source>
        <dbReference type="EMBL" id="ABK98173.1"/>
    </source>
</evidence>
<keyword evidence="1" id="KW-0812">Transmembrane</keyword>
<feature type="transmembrane region" description="Helical" evidence="1">
    <location>
        <begin position="101"/>
        <end position="118"/>
    </location>
</feature>
<dbReference type="PROSITE" id="PS50887">
    <property type="entry name" value="GGDEF"/>
    <property type="match status" value="1"/>
</dbReference>
<dbReference type="AlphaFoldDB" id="A1ALF3"/>
<dbReference type="Pfam" id="PF00990">
    <property type="entry name" value="GGDEF"/>
    <property type="match status" value="1"/>
</dbReference>
<evidence type="ECO:0000256" key="1">
    <source>
        <dbReference type="SAM" id="Phobius"/>
    </source>
</evidence>
<sequence length="285" mass="31918">MRQSLHEINRKIELLPAWLLTGLTLIGLGIIGFFDYFTGPDYSFSIFYLVIVVASAWYQGRKSALLLSGAGTVVWFAAAIASREYTDDYPLSIFWNDLVELTHFLFAVVVISTLKALLDASEKTSRIDPLTGIANRRLFYEVATTEIVRAHRISEPFTVMYIDIDNFKTVNDTQGHDEGDILLIAVASTIRHQIREIDTVARLGGDEFSVLLPAAANDAAQVVGRKLKRELADAVETRWPVTFSIGMVTYITAPESVEYMIRQADQVMYEAKKSGKNRLCSVVMH</sequence>
<evidence type="ECO:0000313" key="4">
    <source>
        <dbReference type="Proteomes" id="UP000006732"/>
    </source>
</evidence>
<dbReference type="SUPFAM" id="SSF55073">
    <property type="entry name" value="Nucleotide cyclase"/>
    <property type="match status" value="1"/>
</dbReference>
<organism evidence="3 4">
    <name type="scientific">Pelobacter propionicus (strain DSM 2379 / NBRC 103807 / OttBd1)</name>
    <dbReference type="NCBI Taxonomy" id="338966"/>
    <lineage>
        <taxon>Bacteria</taxon>
        <taxon>Pseudomonadati</taxon>
        <taxon>Thermodesulfobacteriota</taxon>
        <taxon>Desulfuromonadia</taxon>
        <taxon>Desulfuromonadales</taxon>
        <taxon>Desulfuromonadaceae</taxon>
        <taxon>Pelobacter</taxon>
    </lineage>
</organism>
<keyword evidence="1" id="KW-1133">Transmembrane helix</keyword>
<keyword evidence="4" id="KW-1185">Reference proteome</keyword>
<dbReference type="Proteomes" id="UP000006732">
    <property type="component" value="Chromosome"/>
</dbReference>
<feature type="transmembrane region" description="Helical" evidence="1">
    <location>
        <begin position="12"/>
        <end position="36"/>
    </location>
</feature>
<dbReference type="InterPro" id="IPR052163">
    <property type="entry name" value="DGC-Regulatory_Protein"/>
</dbReference>
<protein>
    <submittedName>
        <fullName evidence="3">Diguanylate cyclase</fullName>
    </submittedName>
</protein>
<dbReference type="CDD" id="cd01949">
    <property type="entry name" value="GGDEF"/>
    <property type="match status" value="1"/>
</dbReference>
<dbReference type="SMART" id="SM00267">
    <property type="entry name" value="GGDEF"/>
    <property type="match status" value="1"/>
</dbReference>
<dbReference type="InterPro" id="IPR029787">
    <property type="entry name" value="Nucleotide_cyclase"/>
</dbReference>
<feature type="domain" description="GGDEF" evidence="2">
    <location>
        <begin position="155"/>
        <end position="284"/>
    </location>
</feature>
<dbReference type="KEGG" id="ppd:Ppro_0542"/>
<dbReference type="Gene3D" id="3.30.70.270">
    <property type="match status" value="1"/>
</dbReference>
<feature type="transmembrane region" description="Helical" evidence="1">
    <location>
        <begin position="42"/>
        <end position="58"/>
    </location>
</feature>
<dbReference type="RefSeq" id="WP_011734486.1">
    <property type="nucleotide sequence ID" value="NC_008609.1"/>
</dbReference>
<proteinExistence type="predicted"/>